<dbReference type="GO" id="GO:0008276">
    <property type="term" value="F:protein methyltransferase activity"/>
    <property type="evidence" value="ECO:0007669"/>
    <property type="project" value="UniProtKB-UniRule"/>
</dbReference>
<evidence type="ECO:0000256" key="5">
    <source>
        <dbReference type="ARBA" id="ARBA00022691"/>
    </source>
</evidence>
<dbReference type="GO" id="GO:0032259">
    <property type="term" value="P:methylation"/>
    <property type="evidence" value="ECO:0007669"/>
    <property type="project" value="UniProtKB-KW"/>
</dbReference>
<keyword evidence="4 6" id="KW-0808">Transferase</keyword>
<comment type="subcellular location">
    <subcellularLocation>
        <location evidence="6">Cytoplasm</location>
    </subcellularLocation>
</comment>
<dbReference type="SUPFAM" id="SSF53335">
    <property type="entry name" value="S-adenosyl-L-methionine-dependent methyltransferases"/>
    <property type="match status" value="1"/>
</dbReference>
<dbReference type="EMBL" id="DXIJ01000067">
    <property type="protein sequence ID" value="HIV85854.1"/>
    <property type="molecule type" value="Genomic_DNA"/>
</dbReference>
<feature type="binding site" evidence="6">
    <location>
        <position position="256"/>
    </location>
    <ligand>
        <name>S-adenosyl-L-methionine</name>
        <dbReference type="ChEBI" id="CHEBI:59789"/>
    </ligand>
</feature>
<gene>
    <name evidence="6 7" type="primary">prmA</name>
    <name evidence="7" type="ORF">H9900_03480</name>
</gene>
<comment type="caution">
    <text evidence="7">The sequence shown here is derived from an EMBL/GenBank/DDBJ whole genome shotgun (WGS) entry which is preliminary data.</text>
</comment>
<organism evidence="7 8">
    <name type="scientific">Candidatus Monoglobus merdigallinarum</name>
    <dbReference type="NCBI Taxonomy" id="2838698"/>
    <lineage>
        <taxon>Bacteria</taxon>
        <taxon>Bacillati</taxon>
        <taxon>Bacillota</taxon>
        <taxon>Clostridia</taxon>
        <taxon>Monoglobales</taxon>
        <taxon>Monoglobaceae</taxon>
        <taxon>Monoglobus</taxon>
    </lineage>
</organism>
<dbReference type="Gene3D" id="3.40.50.150">
    <property type="entry name" value="Vaccinia Virus protein VP39"/>
    <property type="match status" value="1"/>
</dbReference>
<dbReference type="InterPro" id="IPR050078">
    <property type="entry name" value="Ribosomal_L11_MeTrfase_PrmA"/>
</dbReference>
<dbReference type="InterPro" id="IPR029063">
    <property type="entry name" value="SAM-dependent_MTases_sf"/>
</dbReference>
<reference evidence="7" key="2">
    <citation type="submission" date="2021-04" db="EMBL/GenBank/DDBJ databases">
        <authorList>
            <person name="Gilroy R."/>
        </authorList>
    </citation>
    <scope>NUCLEOTIDE SEQUENCE</scope>
    <source>
        <strain evidence="7">5790</strain>
    </source>
</reference>
<keyword evidence="5 6" id="KW-0949">S-adenosyl-L-methionine</keyword>
<evidence type="ECO:0000256" key="6">
    <source>
        <dbReference type="HAMAP-Rule" id="MF_00735"/>
    </source>
</evidence>
<keyword evidence="7" id="KW-0689">Ribosomal protein</keyword>
<dbReference type="EC" id="2.1.1.-" evidence="6"/>
<dbReference type="NCBIfam" id="TIGR00406">
    <property type="entry name" value="prmA"/>
    <property type="match status" value="1"/>
</dbReference>
<sequence length="320" mass="35741">MNWIRINIITNSAGIDRILYELGELGIDSVEIADKEDFRAFLKNNRKYWDYVDEELEKLKTADTRITAYVSDDVCGEDMVGKVKEMTVRLKSENDEALGSLAVLTAKVKDEDWSENWKQYFHPIEVGERVLIQPQWEPLDRETDRVVFKVNPGLTFGTGSHDSTRFCIEEIERYLSPGDTMLDLGCGSGILSIIALLLGASRCDAADIDPNSEQVAYDNLSLNGIDKSRYTVRTGDILTDSSMRGAFGQYDIVAANIVADVIIELSRFVLDFMKPDAVFICSGIINERAGEVKAALEGAGLRIINKKQSAEWTAFACKRA</sequence>
<keyword evidence="2 6" id="KW-0963">Cytoplasm</keyword>
<evidence type="ECO:0000313" key="8">
    <source>
        <dbReference type="Proteomes" id="UP000824162"/>
    </source>
</evidence>
<dbReference type="Pfam" id="PF06325">
    <property type="entry name" value="PrmA"/>
    <property type="match status" value="1"/>
</dbReference>
<evidence type="ECO:0000256" key="3">
    <source>
        <dbReference type="ARBA" id="ARBA00022603"/>
    </source>
</evidence>
<proteinExistence type="inferred from homology"/>
<evidence type="ECO:0000256" key="1">
    <source>
        <dbReference type="ARBA" id="ARBA00009741"/>
    </source>
</evidence>
<feature type="binding site" evidence="6">
    <location>
        <position position="164"/>
    </location>
    <ligand>
        <name>S-adenosyl-L-methionine</name>
        <dbReference type="ChEBI" id="CHEBI:59789"/>
    </ligand>
</feature>
<keyword evidence="7" id="KW-0687">Ribonucleoprotein</keyword>
<evidence type="ECO:0000313" key="7">
    <source>
        <dbReference type="EMBL" id="HIV85854.1"/>
    </source>
</evidence>
<dbReference type="AlphaFoldDB" id="A0A9D1PQ03"/>
<keyword evidence="3 6" id="KW-0489">Methyltransferase</keyword>
<accession>A0A9D1PQ03</accession>
<evidence type="ECO:0000256" key="4">
    <source>
        <dbReference type="ARBA" id="ARBA00022679"/>
    </source>
</evidence>
<dbReference type="CDD" id="cd02440">
    <property type="entry name" value="AdoMet_MTases"/>
    <property type="match status" value="1"/>
</dbReference>
<evidence type="ECO:0000256" key="2">
    <source>
        <dbReference type="ARBA" id="ARBA00022490"/>
    </source>
</evidence>
<name>A0A9D1PQ03_9FIRM</name>
<reference evidence="7" key="1">
    <citation type="journal article" date="2021" name="PeerJ">
        <title>Extensive microbial diversity within the chicken gut microbiome revealed by metagenomics and culture.</title>
        <authorList>
            <person name="Gilroy R."/>
            <person name="Ravi A."/>
            <person name="Getino M."/>
            <person name="Pursley I."/>
            <person name="Horton D.L."/>
            <person name="Alikhan N.F."/>
            <person name="Baker D."/>
            <person name="Gharbi K."/>
            <person name="Hall N."/>
            <person name="Watson M."/>
            <person name="Adriaenssens E.M."/>
            <person name="Foster-Nyarko E."/>
            <person name="Jarju S."/>
            <person name="Secka A."/>
            <person name="Antonio M."/>
            <person name="Oren A."/>
            <person name="Chaudhuri R.R."/>
            <person name="La Ragione R."/>
            <person name="Hildebrand F."/>
            <person name="Pallen M.J."/>
        </authorList>
    </citation>
    <scope>NUCLEOTIDE SEQUENCE</scope>
    <source>
        <strain evidence="7">5790</strain>
    </source>
</reference>
<feature type="binding site" evidence="6">
    <location>
        <position position="185"/>
    </location>
    <ligand>
        <name>S-adenosyl-L-methionine</name>
        <dbReference type="ChEBI" id="CHEBI:59789"/>
    </ligand>
</feature>
<comment type="catalytic activity">
    <reaction evidence="6">
        <text>L-lysyl-[protein] + 3 S-adenosyl-L-methionine = N(6),N(6),N(6)-trimethyl-L-lysyl-[protein] + 3 S-adenosyl-L-homocysteine + 3 H(+)</text>
        <dbReference type="Rhea" id="RHEA:54192"/>
        <dbReference type="Rhea" id="RHEA-COMP:9752"/>
        <dbReference type="Rhea" id="RHEA-COMP:13826"/>
        <dbReference type="ChEBI" id="CHEBI:15378"/>
        <dbReference type="ChEBI" id="CHEBI:29969"/>
        <dbReference type="ChEBI" id="CHEBI:57856"/>
        <dbReference type="ChEBI" id="CHEBI:59789"/>
        <dbReference type="ChEBI" id="CHEBI:61961"/>
    </reaction>
</comment>
<dbReference type="GO" id="GO:0005737">
    <property type="term" value="C:cytoplasm"/>
    <property type="evidence" value="ECO:0007669"/>
    <property type="project" value="UniProtKB-SubCell"/>
</dbReference>
<protein>
    <recommendedName>
        <fullName evidence="6">Ribosomal protein L11 methyltransferase</fullName>
        <shortName evidence="6">L11 Mtase</shortName>
        <ecNumber evidence="6">2.1.1.-</ecNumber>
    </recommendedName>
</protein>
<feature type="binding site" evidence="6">
    <location>
        <position position="207"/>
    </location>
    <ligand>
        <name>S-adenosyl-L-methionine</name>
        <dbReference type="ChEBI" id="CHEBI:59789"/>
    </ligand>
</feature>
<dbReference type="Proteomes" id="UP000824162">
    <property type="component" value="Unassembled WGS sequence"/>
</dbReference>
<dbReference type="HAMAP" id="MF_00735">
    <property type="entry name" value="Methyltr_PrmA"/>
    <property type="match status" value="1"/>
</dbReference>
<dbReference type="PIRSF" id="PIRSF000401">
    <property type="entry name" value="RPL11_MTase"/>
    <property type="match status" value="1"/>
</dbReference>
<comment type="function">
    <text evidence="6">Methylates ribosomal protein L11.</text>
</comment>
<dbReference type="PANTHER" id="PTHR43648">
    <property type="entry name" value="ELECTRON TRANSFER FLAVOPROTEIN BETA SUBUNIT LYSINE METHYLTRANSFERASE"/>
    <property type="match status" value="1"/>
</dbReference>
<comment type="similarity">
    <text evidence="1 6">Belongs to the methyltransferase superfamily. PrmA family.</text>
</comment>
<dbReference type="InterPro" id="IPR004498">
    <property type="entry name" value="Ribosomal_PrmA_MeTrfase"/>
</dbReference>
<dbReference type="GO" id="GO:0005840">
    <property type="term" value="C:ribosome"/>
    <property type="evidence" value="ECO:0007669"/>
    <property type="project" value="UniProtKB-KW"/>
</dbReference>
<dbReference type="PANTHER" id="PTHR43648:SF1">
    <property type="entry name" value="ELECTRON TRANSFER FLAVOPROTEIN BETA SUBUNIT LYSINE METHYLTRANSFERASE"/>
    <property type="match status" value="1"/>
</dbReference>